<gene>
    <name evidence="3" type="primary">rlpA</name>
    <name evidence="7" type="ORF">HNR12_000659</name>
</gene>
<evidence type="ECO:0000256" key="3">
    <source>
        <dbReference type="HAMAP-Rule" id="MF_02071"/>
    </source>
</evidence>
<evidence type="ECO:0000313" key="7">
    <source>
        <dbReference type="EMBL" id="NYI94382.1"/>
    </source>
</evidence>
<dbReference type="PANTHER" id="PTHR34183">
    <property type="entry name" value="ENDOLYTIC PEPTIDOGLYCAN TRANSGLYCOSYLASE RLPA"/>
    <property type="match status" value="1"/>
</dbReference>
<dbReference type="HAMAP" id="MF_02071">
    <property type="entry name" value="RlpA"/>
    <property type="match status" value="1"/>
</dbReference>
<proteinExistence type="inferred from homology"/>
<feature type="signal peptide" evidence="3">
    <location>
        <begin position="1"/>
        <end position="42"/>
    </location>
</feature>
<comment type="function">
    <text evidence="3">Lytic transglycosylase with a strong preference for naked glycan strands that lack stem peptides.</text>
</comment>
<dbReference type="GO" id="GO:0071555">
    <property type="term" value="P:cell wall organization"/>
    <property type="evidence" value="ECO:0007669"/>
    <property type="project" value="UniProtKB-KW"/>
</dbReference>
<dbReference type="SUPFAM" id="SSF50685">
    <property type="entry name" value="Barwin-like endoglucanases"/>
    <property type="match status" value="1"/>
</dbReference>
<evidence type="ECO:0000256" key="2">
    <source>
        <dbReference type="ARBA" id="ARBA00023316"/>
    </source>
</evidence>
<keyword evidence="8" id="KW-1185">Reference proteome</keyword>
<dbReference type="CDD" id="cd22268">
    <property type="entry name" value="DPBB_RlpA-like"/>
    <property type="match status" value="1"/>
</dbReference>
<evidence type="ECO:0000313" key="8">
    <source>
        <dbReference type="Proteomes" id="UP000575985"/>
    </source>
</evidence>
<feature type="region of interest" description="Disordered" evidence="5">
    <location>
        <begin position="40"/>
        <end position="156"/>
    </location>
</feature>
<comment type="similarity">
    <text evidence="3 4">Belongs to the RlpA family.</text>
</comment>
<evidence type="ECO:0000256" key="5">
    <source>
        <dbReference type="SAM" id="MobiDB-lite"/>
    </source>
</evidence>
<feature type="domain" description="RlpA-like protein double-psi beta-barrel" evidence="6">
    <location>
        <begin position="132"/>
        <end position="215"/>
    </location>
</feature>
<dbReference type="Pfam" id="PF03330">
    <property type="entry name" value="DPBB_1"/>
    <property type="match status" value="1"/>
</dbReference>
<dbReference type="InterPro" id="IPR009009">
    <property type="entry name" value="RlpA-like_DPBB"/>
</dbReference>
<accession>A0A853BIG7</accession>
<dbReference type="Proteomes" id="UP000575985">
    <property type="component" value="Unassembled WGS sequence"/>
</dbReference>
<protein>
    <recommendedName>
        <fullName evidence="3">Probable endolytic peptidoglycan transglycosylase RlpA</fullName>
        <ecNumber evidence="3">4.2.2.-</ecNumber>
    </recommendedName>
</protein>
<dbReference type="AlphaFoldDB" id="A0A853BIG7"/>
<reference evidence="7 8" key="1">
    <citation type="submission" date="2020-07" db="EMBL/GenBank/DDBJ databases">
        <title>Sequencing the genomes of 1000 actinobacteria strains.</title>
        <authorList>
            <person name="Klenk H.-P."/>
        </authorList>
    </citation>
    <scope>NUCLEOTIDE SEQUENCE [LARGE SCALE GENOMIC DNA]</scope>
    <source>
        <strain evidence="7 8">DSM 45927</strain>
    </source>
</reference>
<dbReference type="InterPro" id="IPR036908">
    <property type="entry name" value="RlpA-like_sf"/>
</dbReference>
<dbReference type="InterPro" id="IPR012997">
    <property type="entry name" value="RplA"/>
</dbReference>
<comment type="caution">
    <text evidence="7">The sequence shown here is derived from an EMBL/GenBank/DDBJ whole genome shotgun (WGS) entry which is preliminary data.</text>
</comment>
<keyword evidence="1 3" id="KW-0456">Lyase</keyword>
<evidence type="ECO:0000259" key="6">
    <source>
        <dbReference type="Pfam" id="PF03330"/>
    </source>
</evidence>
<dbReference type="NCBIfam" id="TIGR00413">
    <property type="entry name" value="rlpA"/>
    <property type="match status" value="1"/>
</dbReference>
<dbReference type="InterPro" id="IPR034718">
    <property type="entry name" value="RlpA"/>
</dbReference>
<evidence type="ECO:0000256" key="1">
    <source>
        <dbReference type="ARBA" id="ARBA00023239"/>
    </source>
</evidence>
<dbReference type="RefSeq" id="WP_338119714.1">
    <property type="nucleotide sequence ID" value="NZ_JACCFO010000001.1"/>
</dbReference>
<dbReference type="GO" id="GO:0000270">
    <property type="term" value="P:peptidoglycan metabolic process"/>
    <property type="evidence" value="ECO:0007669"/>
    <property type="project" value="UniProtKB-UniRule"/>
</dbReference>
<feature type="compositionally biased region" description="Low complexity" evidence="5">
    <location>
        <begin position="40"/>
        <end position="64"/>
    </location>
</feature>
<dbReference type="EMBL" id="JACCFO010000001">
    <property type="protein sequence ID" value="NYI94382.1"/>
    <property type="molecule type" value="Genomic_DNA"/>
</dbReference>
<sequence length="220" mass="22367" precursor="true">MGHTQPSRRAVRARARRTRTAIATAAAGAGLVAAATAGAALAAGSGSGAASGATTPPPAQTAEAPRPDADAAADERRQRAEAWEQAAQDAVRPLSGTATEPRQQEPEEPAEDAADSGADTSGLTPTGEGGACEASMYSEPQPTASGEQFDPSAMTAAHKTLPMDTMVQVTNPDNGRSVTVRINDRGPYVEGRCLDLSTASFEQIASPSAGVVDVEWQVVG</sequence>
<dbReference type="Gene3D" id="2.40.40.10">
    <property type="entry name" value="RlpA-like domain"/>
    <property type="match status" value="1"/>
</dbReference>
<keyword evidence="3" id="KW-0732">Signal</keyword>
<dbReference type="EC" id="4.2.2.-" evidence="3"/>
<dbReference type="GO" id="GO:0008932">
    <property type="term" value="F:lytic endotransglycosylase activity"/>
    <property type="evidence" value="ECO:0007669"/>
    <property type="project" value="UniProtKB-UniRule"/>
</dbReference>
<dbReference type="PANTHER" id="PTHR34183:SF8">
    <property type="entry name" value="ENDOLYTIC PEPTIDOGLYCAN TRANSGLYCOSYLASE RLPA-RELATED"/>
    <property type="match status" value="1"/>
</dbReference>
<name>A0A853BIG7_9ACTN</name>
<evidence type="ECO:0000256" key="4">
    <source>
        <dbReference type="RuleBase" id="RU003495"/>
    </source>
</evidence>
<keyword evidence="2 3" id="KW-0961">Cell wall biogenesis/degradation</keyword>
<feature type="compositionally biased region" description="Basic and acidic residues" evidence="5">
    <location>
        <begin position="65"/>
        <end position="82"/>
    </location>
</feature>
<organism evidence="7 8">
    <name type="scientific">Streptomonospora nanhaiensis</name>
    <dbReference type="NCBI Taxonomy" id="1323731"/>
    <lineage>
        <taxon>Bacteria</taxon>
        <taxon>Bacillati</taxon>
        <taxon>Actinomycetota</taxon>
        <taxon>Actinomycetes</taxon>
        <taxon>Streptosporangiales</taxon>
        <taxon>Nocardiopsidaceae</taxon>
        <taxon>Streptomonospora</taxon>
    </lineage>
</organism>
<keyword evidence="7" id="KW-0449">Lipoprotein</keyword>
<feature type="chain" id="PRO_5033173570" description="Probable endolytic peptidoglycan transglycosylase RlpA" evidence="3">
    <location>
        <begin position="43"/>
        <end position="220"/>
    </location>
</feature>